<keyword evidence="8" id="KW-0325">Glycoprotein</keyword>
<feature type="domain" description="Receptor ligand binding region" evidence="11">
    <location>
        <begin position="7"/>
        <end position="176"/>
    </location>
</feature>
<name>A0AAV7GH34_DENCH</name>
<dbReference type="InterPro" id="IPR001828">
    <property type="entry name" value="ANF_lig-bd_rcpt"/>
</dbReference>
<dbReference type="InterPro" id="IPR028082">
    <property type="entry name" value="Peripla_BP_I"/>
</dbReference>
<evidence type="ECO:0000256" key="3">
    <source>
        <dbReference type="ARBA" id="ARBA00022692"/>
    </source>
</evidence>
<feature type="domain" description="Ionotropic glutamate receptor L-glutamate and glycine-binding" evidence="12">
    <location>
        <begin position="230"/>
        <end position="311"/>
    </location>
</feature>
<keyword evidence="5" id="KW-0406">Ion transport</keyword>
<proteinExistence type="predicted"/>
<keyword evidence="14" id="KW-1185">Reference proteome</keyword>
<evidence type="ECO:0000313" key="14">
    <source>
        <dbReference type="Proteomes" id="UP000775213"/>
    </source>
</evidence>
<dbReference type="SUPFAM" id="SSF53822">
    <property type="entry name" value="Periplasmic binding protein-like I"/>
    <property type="match status" value="1"/>
</dbReference>
<dbReference type="InterPro" id="IPR019594">
    <property type="entry name" value="Glu/Gly-bd"/>
</dbReference>
<evidence type="ECO:0000256" key="8">
    <source>
        <dbReference type="ARBA" id="ARBA00023180"/>
    </source>
</evidence>
<keyword evidence="10" id="KW-0407">Ion channel</keyword>
<organism evidence="13 14">
    <name type="scientific">Dendrobium chrysotoxum</name>
    <name type="common">Orchid</name>
    <dbReference type="NCBI Taxonomy" id="161865"/>
    <lineage>
        <taxon>Eukaryota</taxon>
        <taxon>Viridiplantae</taxon>
        <taxon>Streptophyta</taxon>
        <taxon>Embryophyta</taxon>
        <taxon>Tracheophyta</taxon>
        <taxon>Spermatophyta</taxon>
        <taxon>Magnoliopsida</taxon>
        <taxon>Liliopsida</taxon>
        <taxon>Asparagales</taxon>
        <taxon>Orchidaceae</taxon>
        <taxon>Epidendroideae</taxon>
        <taxon>Malaxideae</taxon>
        <taxon>Dendrobiinae</taxon>
        <taxon>Dendrobium</taxon>
    </lineage>
</organism>
<comment type="caution">
    <text evidence="13">The sequence shown here is derived from an EMBL/GenBank/DDBJ whole genome shotgun (WGS) entry which is preliminary data.</text>
</comment>
<evidence type="ECO:0000313" key="13">
    <source>
        <dbReference type="EMBL" id="KAH0454984.1"/>
    </source>
</evidence>
<comment type="subcellular location">
    <subcellularLocation>
        <location evidence="1">Membrane</location>
        <topology evidence="1">Multi-pass membrane protein</topology>
    </subcellularLocation>
</comment>
<keyword evidence="2" id="KW-0813">Transport</keyword>
<evidence type="ECO:0000256" key="2">
    <source>
        <dbReference type="ARBA" id="ARBA00022448"/>
    </source>
</evidence>
<accession>A0AAV7GH34</accession>
<evidence type="ECO:0000256" key="1">
    <source>
        <dbReference type="ARBA" id="ARBA00004141"/>
    </source>
</evidence>
<dbReference type="Pfam" id="PF01094">
    <property type="entry name" value="ANF_receptor"/>
    <property type="match status" value="1"/>
</dbReference>
<dbReference type="EMBL" id="JAGFBR010000015">
    <property type="protein sequence ID" value="KAH0454984.1"/>
    <property type="molecule type" value="Genomic_DNA"/>
</dbReference>
<evidence type="ECO:0000256" key="10">
    <source>
        <dbReference type="ARBA" id="ARBA00023303"/>
    </source>
</evidence>
<evidence type="ECO:0008006" key="15">
    <source>
        <dbReference type="Google" id="ProtNLM"/>
    </source>
</evidence>
<dbReference type="PANTHER" id="PTHR34836:SF9">
    <property type="entry name" value="RECEPTOR LIGAND BINDING REGION DOMAIN-CONTAINING PROTEIN"/>
    <property type="match status" value="1"/>
</dbReference>
<gene>
    <name evidence="13" type="ORF">IEQ34_016908</name>
</gene>
<evidence type="ECO:0000256" key="9">
    <source>
        <dbReference type="ARBA" id="ARBA00023286"/>
    </source>
</evidence>
<dbReference type="Proteomes" id="UP000775213">
    <property type="component" value="Unassembled WGS sequence"/>
</dbReference>
<keyword evidence="9" id="KW-1071">Ligand-gated ion channel</keyword>
<evidence type="ECO:0000259" key="12">
    <source>
        <dbReference type="Pfam" id="PF10613"/>
    </source>
</evidence>
<reference evidence="13 14" key="1">
    <citation type="journal article" date="2021" name="Hortic Res">
        <title>Chromosome-scale assembly of the Dendrobium chrysotoxum genome enhances the understanding of orchid evolution.</title>
        <authorList>
            <person name="Zhang Y."/>
            <person name="Zhang G.Q."/>
            <person name="Zhang D."/>
            <person name="Liu X.D."/>
            <person name="Xu X.Y."/>
            <person name="Sun W.H."/>
            <person name="Yu X."/>
            <person name="Zhu X."/>
            <person name="Wang Z.W."/>
            <person name="Zhao X."/>
            <person name="Zhong W.Y."/>
            <person name="Chen H."/>
            <person name="Yin W.L."/>
            <person name="Huang T."/>
            <person name="Niu S.C."/>
            <person name="Liu Z.J."/>
        </authorList>
    </citation>
    <scope>NUCLEOTIDE SEQUENCE [LARGE SCALE GENOMIC DNA]</scope>
    <source>
        <strain evidence="13">Lindl</strain>
    </source>
</reference>
<dbReference type="Pfam" id="PF10613">
    <property type="entry name" value="Lig_chan-Glu_bd"/>
    <property type="match status" value="1"/>
</dbReference>
<dbReference type="Gene3D" id="3.40.190.10">
    <property type="entry name" value="Periplasmic binding protein-like II"/>
    <property type="match status" value="1"/>
</dbReference>
<keyword evidence="7" id="KW-0675">Receptor</keyword>
<dbReference type="PANTHER" id="PTHR34836">
    <property type="entry name" value="OS06G0188250 PROTEIN"/>
    <property type="match status" value="1"/>
</dbReference>
<dbReference type="GO" id="GO:0016020">
    <property type="term" value="C:membrane"/>
    <property type="evidence" value="ECO:0007669"/>
    <property type="project" value="UniProtKB-SubCell"/>
</dbReference>
<dbReference type="FunFam" id="3.40.190.10:FF:000103">
    <property type="entry name" value="Glutamate receptor"/>
    <property type="match status" value="1"/>
</dbReference>
<keyword evidence="4" id="KW-1133">Transmembrane helix</keyword>
<dbReference type="InterPro" id="IPR015683">
    <property type="entry name" value="Ionotropic_Glu_rcpt"/>
</dbReference>
<keyword evidence="3" id="KW-0812">Transmembrane</keyword>
<evidence type="ECO:0000256" key="4">
    <source>
        <dbReference type="ARBA" id="ARBA00022989"/>
    </source>
</evidence>
<protein>
    <recommendedName>
        <fullName evidence="15">Receptor ligand binding region domain-containing protein</fullName>
    </recommendedName>
</protein>
<dbReference type="AlphaFoldDB" id="A0AAV7GH34"/>
<keyword evidence="6" id="KW-0472">Membrane</keyword>
<evidence type="ECO:0000256" key="5">
    <source>
        <dbReference type="ARBA" id="ARBA00023065"/>
    </source>
</evidence>
<evidence type="ECO:0000259" key="11">
    <source>
        <dbReference type="Pfam" id="PF01094"/>
    </source>
</evidence>
<sequence length="331" mass="37641">MQELNVIKTMQTKVFIVHASHELVSRIFLAAKEAEMMTEGYAWIVTYGMTDYLNLMDPMAIDAMQGVLSLNPYVPQSKQLDEFKANWKKFYNKNKTSSLKLDHPGVFGLWAYDTVWALATAAEIVHGRQYSSFPGSNGAKLYDLLLSNTLNLSGVSGNFRFFNRSQESTAFEIVNASLTNILWPGDSIHTPKCSEKQGVRKKLRIGIPIKNGFRELVNYDWNPYTFRNGSGFCIQVFDMVMASLPYTIEYEYLPYMNGEGQNKVSYDDLIHEVYLQNFDAAVGDISITQDRSLYVDFTVPYGDLGVSMVVPIENERERNAWIFLKPLTANL</sequence>
<dbReference type="Gene3D" id="3.40.50.2300">
    <property type="match status" value="1"/>
</dbReference>
<evidence type="ECO:0000256" key="7">
    <source>
        <dbReference type="ARBA" id="ARBA00023170"/>
    </source>
</evidence>
<evidence type="ECO:0000256" key="6">
    <source>
        <dbReference type="ARBA" id="ARBA00023136"/>
    </source>
</evidence>
<dbReference type="SUPFAM" id="SSF53850">
    <property type="entry name" value="Periplasmic binding protein-like II"/>
    <property type="match status" value="1"/>
</dbReference>
<dbReference type="GO" id="GO:0015276">
    <property type="term" value="F:ligand-gated monoatomic ion channel activity"/>
    <property type="evidence" value="ECO:0007669"/>
    <property type="project" value="InterPro"/>
</dbReference>